<accession>A0A4R6RZL4</accession>
<dbReference type="EMBL" id="SNYA01000004">
    <property type="protein sequence ID" value="TDP92642.1"/>
    <property type="molecule type" value="Genomic_DNA"/>
</dbReference>
<comment type="caution">
    <text evidence="2">The sequence shown here is derived from an EMBL/GenBank/DDBJ whole genome shotgun (WGS) entry which is preliminary data.</text>
</comment>
<evidence type="ECO:0000256" key="1">
    <source>
        <dbReference type="SAM" id="Phobius"/>
    </source>
</evidence>
<evidence type="ECO:0000313" key="2">
    <source>
        <dbReference type="EMBL" id="TDP92642.1"/>
    </source>
</evidence>
<feature type="transmembrane region" description="Helical" evidence="1">
    <location>
        <begin position="26"/>
        <end position="43"/>
    </location>
</feature>
<dbReference type="AlphaFoldDB" id="A0A4R6RZL4"/>
<keyword evidence="3" id="KW-1185">Reference proteome</keyword>
<sequence>MAGAWPGTAYPRSMSEQKDQGRGKSIAWMAGGLIVGGGVGLWLGILGGLIGLGLALGIGVGAVVGYIGGAPAGQGDDQ</sequence>
<gene>
    <name evidence="2" type="ORF">EDF62_1864</name>
</gene>
<protein>
    <submittedName>
        <fullName evidence="2">Uncharacterized protein</fullName>
    </submittedName>
</protein>
<proteinExistence type="predicted"/>
<reference evidence="2 3" key="1">
    <citation type="submission" date="2019-03" db="EMBL/GenBank/DDBJ databases">
        <title>Genomic analyses of the natural microbiome of Caenorhabditis elegans.</title>
        <authorList>
            <person name="Samuel B."/>
        </authorList>
    </citation>
    <scope>NUCLEOTIDE SEQUENCE [LARGE SCALE GENOMIC DNA]</scope>
    <source>
        <strain evidence="2 3">JUb18</strain>
    </source>
</reference>
<keyword evidence="1" id="KW-0472">Membrane</keyword>
<evidence type="ECO:0000313" key="3">
    <source>
        <dbReference type="Proteomes" id="UP000295601"/>
    </source>
</evidence>
<name>A0A4R6RZL4_9MICO</name>
<keyword evidence="1" id="KW-1133">Transmembrane helix</keyword>
<organism evidence="2 3">
    <name type="scientific">Leucobacter luti</name>
    <dbReference type="NCBI Taxonomy" id="340320"/>
    <lineage>
        <taxon>Bacteria</taxon>
        <taxon>Bacillati</taxon>
        <taxon>Actinomycetota</taxon>
        <taxon>Actinomycetes</taxon>
        <taxon>Micrococcales</taxon>
        <taxon>Microbacteriaceae</taxon>
        <taxon>Leucobacter</taxon>
    </lineage>
</organism>
<dbReference type="Proteomes" id="UP000295601">
    <property type="component" value="Unassembled WGS sequence"/>
</dbReference>
<keyword evidence="1" id="KW-0812">Transmembrane</keyword>
<feature type="transmembrane region" description="Helical" evidence="1">
    <location>
        <begin position="49"/>
        <end position="69"/>
    </location>
</feature>